<evidence type="ECO:0000256" key="4">
    <source>
        <dbReference type="ARBA" id="ARBA00022840"/>
    </source>
</evidence>
<reference evidence="7" key="1">
    <citation type="submission" date="2022-05" db="EMBL/GenBank/DDBJ databases">
        <authorList>
            <person name="Tuo L."/>
        </authorList>
    </citation>
    <scope>NUCLEOTIDE SEQUENCE</scope>
    <source>
        <strain evidence="7">BSK12Z-4</strain>
    </source>
</reference>
<dbReference type="InterPro" id="IPR036759">
    <property type="entry name" value="TPK_catalytic_sf"/>
</dbReference>
<keyword evidence="5" id="KW-1133">Transmembrane helix</keyword>
<dbReference type="EMBL" id="JAMOIL010000035">
    <property type="protein sequence ID" value="MCM0622433.1"/>
    <property type="molecule type" value="Genomic_DNA"/>
</dbReference>
<sequence length="407" mass="43061">MRISGRRREQQLPGLRGTARVERRAGDLLGRLQPGDVAVMDHTDLDRATADGLVRAGVVAVLNAAPMMSGRYPSLGPRVLVDAGVTVLDGLGPSLLTGVRDGVPVRLHDGLVHVGDATIEGRTVDADLLDEQATQARTGLSAQLETLTHNATEFLRREEDLLLHGRGLPTLTVSMRRRTVAVVVDGPSLDTELARVRDFLREQEPVVVAVDGAAPALLAAGVKPAVLVVDTRDGAEPPPVAVLEAAKQVVVVVRGAGEPTELEQRLGRRAVRVETSAQAEDAALLLADAGGAALVVGVGVHATLEDFLDRQRGGLASTYLTRLKLGPRLVDAEAVPRLYSGRVRPWHLLAVMLAGLVALVAAVSTTPVGSGWSEQWLDWGQTAWDGLVAAWDWLSSAVSSLVDRVTG</sequence>
<dbReference type="RefSeq" id="WP_250828650.1">
    <property type="nucleotide sequence ID" value="NZ_JAMOIL010000035.1"/>
</dbReference>
<dbReference type="NCBIfam" id="NF040608">
    <property type="entry name" value="division_SteA"/>
    <property type="match status" value="1"/>
</dbReference>
<keyword evidence="5" id="KW-0812">Transmembrane</keyword>
<keyword evidence="3" id="KW-0418">Kinase</keyword>
<evidence type="ECO:0000313" key="7">
    <source>
        <dbReference type="EMBL" id="MCM0622433.1"/>
    </source>
</evidence>
<dbReference type="InterPro" id="IPR022215">
    <property type="entry name" value="SteA-like_C"/>
</dbReference>
<evidence type="ECO:0000256" key="1">
    <source>
        <dbReference type="ARBA" id="ARBA00022679"/>
    </source>
</evidence>
<dbReference type="Proteomes" id="UP001139485">
    <property type="component" value="Unassembled WGS sequence"/>
</dbReference>
<dbReference type="Pfam" id="PF12555">
    <property type="entry name" value="SteA-like_C"/>
    <property type="match status" value="1"/>
</dbReference>
<feature type="transmembrane region" description="Helical" evidence="5">
    <location>
        <begin position="346"/>
        <end position="364"/>
    </location>
</feature>
<feature type="domain" description="SteA-like C-terminal" evidence="6">
    <location>
        <begin position="334"/>
        <end position="387"/>
    </location>
</feature>
<evidence type="ECO:0000256" key="5">
    <source>
        <dbReference type="SAM" id="Phobius"/>
    </source>
</evidence>
<proteinExistence type="predicted"/>
<evidence type="ECO:0000259" key="6">
    <source>
        <dbReference type="Pfam" id="PF12555"/>
    </source>
</evidence>
<dbReference type="GO" id="GO:0009229">
    <property type="term" value="P:thiamine diphosphate biosynthetic process"/>
    <property type="evidence" value="ECO:0007669"/>
    <property type="project" value="InterPro"/>
</dbReference>
<dbReference type="SUPFAM" id="SSF63999">
    <property type="entry name" value="Thiamin pyrophosphokinase, catalytic domain"/>
    <property type="match status" value="1"/>
</dbReference>
<comment type="caution">
    <text evidence="7">The sequence shown here is derived from an EMBL/GenBank/DDBJ whole genome shotgun (WGS) entry which is preliminary data.</text>
</comment>
<keyword evidence="4" id="KW-0067">ATP-binding</keyword>
<keyword evidence="8" id="KW-1185">Reference proteome</keyword>
<evidence type="ECO:0000256" key="2">
    <source>
        <dbReference type="ARBA" id="ARBA00022741"/>
    </source>
</evidence>
<keyword evidence="1" id="KW-0808">Transferase</keyword>
<dbReference type="AlphaFoldDB" id="A0A9X2IGW1"/>
<evidence type="ECO:0000313" key="8">
    <source>
        <dbReference type="Proteomes" id="UP001139485"/>
    </source>
</evidence>
<protein>
    <submittedName>
        <fullName evidence="7">Cytokinetic ring protein SteA</fullName>
    </submittedName>
</protein>
<dbReference type="GO" id="GO:0004788">
    <property type="term" value="F:thiamine diphosphokinase activity"/>
    <property type="evidence" value="ECO:0007669"/>
    <property type="project" value="InterPro"/>
</dbReference>
<accession>A0A9X2IGW1</accession>
<dbReference type="InterPro" id="IPR047795">
    <property type="entry name" value="Put_SteA-like"/>
</dbReference>
<organism evidence="7 8">
    <name type="scientific">Nocardioides bruguierae</name>
    <dbReference type="NCBI Taxonomy" id="2945102"/>
    <lineage>
        <taxon>Bacteria</taxon>
        <taxon>Bacillati</taxon>
        <taxon>Actinomycetota</taxon>
        <taxon>Actinomycetes</taxon>
        <taxon>Propionibacteriales</taxon>
        <taxon>Nocardioidaceae</taxon>
        <taxon>Nocardioides</taxon>
    </lineage>
</organism>
<keyword evidence="5" id="KW-0472">Membrane</keyword>
<dbReference type="GO" id="GO:0005524">
    <property type="term" value="F:ATP binding"/>
    <property type="evidence" value="ECO:0007669"/>
    <property type="project" value="UniProtKB-KW"/>
</dbReference>
<evidence type="ECO:0000256" key="3">
    <source>
        <dbReference type="ARBA" id="ARBA00022777"/>
    </source>
</evidence>
<name>A0A9X2IGW1_9ACTN</name>
<gene>
    <name evidence="7" type="primary">steA</name>
    <name evidence="7" type="ORF">M8330_19260</name>
</gene>
<dbReference type="GO" id="GO:0016301">
    <property type="term" value="F:kinase activity"/>
    <property type="evidence" value="ECO:0007669"/>
    <property type="project" value="UniProtKB-KW"/>
</dbReference>
<keyword evidence="2" id="KW-0547">Nucleotide-binding</keyword>